<dbReference type="Proteomes" id="UP000017836">
    <property type="component" value="Unassembled WGS sequence"/>
</dbReference>
<evidence type="ECO:0000313" key="2">
    <source>
        <dbReference type="EMBL" id="ERN13257.1"/>
    </source>
</evidence>
<name>W1PTC2_AMBTC</name>
<organism evidence="2 3">
    <name type="scientific">Amborella trichopoda</name>
    <dbReference type="NCBI Taxonomy" id="13333"/>
    <lineage>
        <taxon>Eukaryota</taxon>
        <taxon>Viridiplantae</taxon>
        <taxon>Streptophyta</taxon>
        <taxon>Embryophyta</taxon>
        <taxon>Tracheophyta</taxon>
        <taxon>Spermatophyta</taxon>
        <taxon>Magnoliopsida</taxon>
        <taxon>Amborellales</taxon>
        <taxon>Amborellaceae</taxon>
        <taxon>Amborella</taxon>
    </lineage>
</organism>
<dbReference type="Gramene" id="ERN13257">
    <property type="protein sequence ID" value="ERN13257"/>
    <property type="gene ID" value="AMTR_s00040p00234920"/>
</dbReference>
<dbReference type="AlphaFoldDB" id="W1PTC2"/>
<evidence type="ECO:0000256" key="1">
    <source>
        <dbReference type="SAM" id="MobiDB-lite"/>
    </source>
</evidence>
<reference evidence="3" key="1">
    <citation type="journal article" date="2013" name="Science">
        <title>The Amborella genome and the evolution of flowering plants.</title>
        <authorList>
            <consortium name="Amborella Genome Project"/>
        </authorList>
    </citation>
    <scope>NUCLEOTIDE SEQUENCE [LARGE SCALE GENOMIC DNA]</scope>
</reference>
<dbReference type="HOGENOM" id="CLU_2834542_0_0_1"/>
<sequence length="66" mass="7384">MRRRREHSARALALKVTASGRAAAKEYESNAEKPMGKKQSSRDACARNSIALLSLFFFMHDCLQGN</sequence>
<protein>
    <submittedName>
        <fullName evidence="2">Uncharacterized protein</fullName>
    </submittedName>
</protein>
<accession>W1PTC2</accession>
<evidence type="ECO:0000313" key="3">
    <source>
        <dbReference type="Proteomes" id="UP000017836"/>
    </source>
</evidence>
<gene>
    <name evidence="2" type="ORF">AMTR_s00040p00234920</name>
</gene>
<feature type="region of interest" description="Disordered" evidence="1">
    <location>
        <begin position="21"/>
        <end position="41"/>
    </location>
</feature>
<keyword evidence="3" id="KW-1185">Reference proteome</keyword>
<proteinExistence type="predicted"/>
<feature type="compositionally biased region" description="Basic and acidic residues" evidence="1">
    <location>
        <begin position="23"/>
        <end position="41"/>
    </location>
</feature>
<dbReference type="EMBL" id="KI392591">
    <property type="protein sequence ID" value="ERN13257.1"/>
    <property type="molecule type" value="Genomic_DNA"/>
</dbReference>